<protein>
    <submittedName>
        <fullName evidence="1">27342_t:CDS:1</fullName>
    </submittedName>
</protein>
<gene>
    <name evidence="1" type="ORF">GMARGA_LOCUS41153</name>
</gene>
<sequence length="114" mass="13495">ITQLYISFNEIMSLLYVEVKNDVIVAKQYFRKESHFHLEIVFMNQKTLKKYATRGIKILNKSYYGYIPTNLCKLFFLVKVRNVHIRDRESISTTLKEAFDDIGRIVSIKSLLIE</sequence>
<feature type="non-terminal residue" evidence="1">
    <location>
        <position position="1"/>
    </location>
</feature>
<evidence type="ECO:0000313" key="2">
    <source>
        <dbReference type="Proteomes" id="UP000789901"/>
    </source>
</evidence>
<evidence type="ECO:0000313" key="1">
    <source>
        <dbReference type="EMBL" id="CAG8852286.1"/>
    </source>
</evidence>
<reference evidence="1 2" key="1">
    <citation type="submission" date="2021-06" db="EMBL/GenBank/DDBJ databases">
        <authorList>
            <person name="Kallberg Y."/>
            <person name="Tangrot J."/>
            <person name="Rosling A."/>
        </authorList>
    </citation>
    <scope>NUCLEOTIDE SEQUENCE [LARGE SCALE GENOMIC DNA]</scope>
    <source>
        <strain evidence="1 2">120-4 pot B 10/14</strain>
    </source>
</reference>
<organism evidence="1 2">
    <name type="scientific">Gigaspora margarita</name>
    <dbReference type="NCBI Taxonomy" id="4874"/>
    <lineage>
        <taxon>Eukaryota</taxon>
        <taxon>Fungi</taxon>
        <taxon>Fungi incertae sedis</taxon>
        <taxon>Mucoromycota</taxon>
        <taxon>Glomeromycotina</taxon>
        <taxon>Glomeromycetes</taxon>
        <taxon>Diversisporales</taxon>
        <taxon>Gigasporaceae</taxon>
        <taxon>Gigaspora</taxon>
    </lineage>
</organism>
<name>A0ABN7XAX4_GIGMA</name>
<feature type="non-terminal residue" evidence="1">
    <location>
        <position position="114"/>
    </location>
</feature>
<accession>A0ABN7XAX4</accession>
<proteinExistence type="predicted"/>
<keyword evidence="2" id="KW-1185">Reference proteome</keyword>
<dbReference type="Proteomes" id="UP000789901">
    <property type="component" value="Unassembled WGS sequence"/>
</dbReference>
<comment type="caution">
    <text evidence="1">The sequence shown here is derived from an EMBL/GenBank/DDBJ whole genome shotgun (WGS) entry which is preliminary data.</text>
</comment>
<dbReference type="EMBL" id="CAJVQB010110785">
    <property type="protein sequence ID" value="CAG8852286.1"/>
    <property type="molecule type" value="Genomic_DNA"/>
</dbReference>